<dbReference type="Proteomes" id="UP000807353">
    <property type="component" value="Unassembled WGS sequence"/>
</dbReference>
<reference evidence="2" key="1">
    <citation type="submission" date="2020-11" db="EMBL/GenBank/DDBJ databases">
        <authorList>
            <consortium name="DOE Joint Genome Institute"/>
            <person name="Ahrendt S."/>
            <person name="Riley R."/>
            <person name="Andreopoulos W."/>
            <person name="Labutti K."/>
            <person name="Pangilinan J."/>
            <person name="Ruiz-Duenas F.J."/>
            <person name="Barrasa J.M."/>
            <person name="Sanchez-Garcia M."/>
            <person name="Camarero S."/>
            <person name="Miyauchi S."/>
            <person name="Serrano A."/>
            <person name="Linde D."/>
            <person name="Babiker R."/>
            <person name="Drula E."/>
            <person name="Ayuso-Fernandez I."/>
            <person name="Pacheco R."/>
            <person name="Padilla G."/>
            <person name="Ferreira P."/>
            <person name="Barriuso J."/>
            <person name="Kellner H."/>
            <person name="Castanera R."/>
            <person name="Alfaro M."/>
            <person name="Ramirez L."/>
            <person name="Pisabarro A.G."/>
            <person name="Kuo A."/>
            <person name="Tritt A."/>
            <person name="Lipzen A."/>
            <person name="He G."/>
            <person name="Yan M."/>
            <person name="Ng V."/>
            <person name="Cullen D."/>
            <person name="Martin F."/>
            <person name="Rosso M.-N."/>
            <person name="Henrissat B."/>
            <person name="Hibbett D."/>
            <person name="Martinez A.T."/>
            <person name="Grigoriev I.V."/>
        </authorList>
    </citation>
    <scope>NUCLEOTIDE SEQUENCE</scope>
    <source>
        <strain evidence="2">CBS 247.69</strain>
    </source>
</reference>
<comment type="caution">
    <text evidence="2">The sequence shown here is derived from an EMBL/GenBank/DDBJ whole genome shotgun (WGS) entry which is preliminary data.</text>
</comment>
<gene>
    <name evidence="2" type="ORF">BDZ94DRAFT_1262322</name>
</gene>
<evidence type="ECO:0000256" key="1">
    <source>
        <dbReference type="SAM" id="MobiDB-lite"/>
    </source>
</evidence>
<feature type="region of interest" description="Disordered" evidence="1">
    <location>
        <begin position="29"/>
        <end position="57"/>
    </location>
</feature>
<evidence type="ECO:0000313" key="2">
    <source>
        <dbReference type="EMBL" id="KAF9462060.1"/>
    </source>
</evidence>
<evidence type="ECO:0000313" key="3">
    <source>
        <dbReference type="Proteomes" id="UP000807353"/>
    </source>
</evidence>
<proteinExistence type="predicted"/>
<accession>A0A9P5Y4F9</accession>
<dbReference type="AlphaFoldDB" id="A0A9P5Y4F9"/>
<sequence length="203" mass="22487">MRLVEAYGAQSRATSSLLNRCARVEVEAHNASRHDEATEGEKKARTHGNKTQPQRRYPSIALGTGGSASIHTPSHQCPTIFPGTRSTVYFVCFWIVLVIISTSEMKTEVDPACWALWPGMDLTIIFLKCISLPSFRHYPPDLGPEGGGRGHECHSSCDDDAPEVVESIPHMNRKGPSPLKTIRTSSRRLILHSMKSAWPKCHL</sequence>
<name>A0A9P5Y4F9_9AGAR</name>
<dbReference type="EMBL" id="MU150276">
    <property type="protein sequence ID" value="KAF9462060.1"/>
    <property type="molecule type" value="Genomic_DNA"/>
</dbReference>
<keyword evidence="3" id="KW-1185">Reference proteome</keyword>
<protein>
    <submittedName>
        <fullName evidence="2">Uncharacterized protein</fullName>
    </submittedName>
</protein>
<feature type="compositionally biased region" description="Basic and acidic residues" evidence="1">
    <location>
        <begin position="29"/>
        <end position="43"/>
    </location>
</feature>
<organism evidence="2 3">
    <name type="scientific">Collybia nuda</name>
    <dbReference type="NCBI Taxonomy" id="64659"/>
    <lineage>
        <taxon>Eukaryota</taxon>
        <taxon>Fungi</taxon>
        <taxon>Dikarya</taxon>
        <taxon>Basidiomycota</taxon>
        <taxon>Agaricomycotina</taxon>
        <taxon>Agaricomycetes</taxon>
        <taxon>Agaricomycetidae</taxon>
        <taxon>Agaricales</taxon>
        <taxon>Tricholomatineae</taxon>
        <taxon>Clitocybaceae</taxon>
        <taxon>Collybia</taxon>
    </lineage>
</organism>